<dbReference type="AlphaFoldDB" id="A0A5C8P5M4"/>
<accession>A0A5C8P5M4</accession>
<sequence>MEFRLVYEGPLLAQGAKAAHKWEIRRALHPQLARLWQEKPLVAAASRLLDASPQRTPESIVVERDGLLFAPLVSPRLNLYAEISVLLMRQQVHGTVFSEGGDIDNRLKTLLDALRLPRGPNEGRAVDSRSDDPEPFFCLMEDDALITKVSVETAQLLRPAPPDHVLAIIGVHVKKTMLTYANMAL</sequence>
<evidence type="ECO:0000313" key="1">
    <source>
        <dbReference type="EMBL" id="TXL68840.1"/>
    </source>
</evidence>
<dbReference type="EMBL" id="VDUY01000001">
    <property type="protein sequence ID" value="TXL68840.1"/>
    <property type="molecule type" value="Genomic_DNA"/>
</dbReference>
<comment type="caution">
    <text evidence="1">The sequence shown here is derived from an EMBL/GenBank/DDBJ whole genome shotgun (WGS) entry which is preliminary data.</text>
</comment>
<gene>
    <name evidence="1" type="ORF">FHP08_03935</name>
</gene>
<dbReference type="RefSeq" id="WP_147702976.1">
    <property type="nucleotide sequence ID" value="NZ_VDUY01000001.1"/>
</dbReference>
<name>A0A5C8P5M4_9BURK</name>
<evidence type="ECO:0000313" key="2">
    <source>
        <dbReference type="Proteomes" id="UP000321548"/>
    </source>
</evidence>
<dbReference type="OrthoDB" id="3078287at2"/>
<keyword evidence="2" id="KW-1185">Reference proteome</keyword>
<proteinExistence type="predicted"/>
<protein>
    <submittedName>
        <fullName evidence="1">Uncharacterized protein</fullName>
    </submittedName>
</protein>
<dbReference type="Proteomes" id="UP000321548">
    <property type="component" value="Unassembled WGS sequence"/>
</dbReference>
<reference evidence="1 2" key="1">
    <citation type="submission" date="2019-06" db="EMBL/GenBank/DDBJ databases">
        <title>Quisquiliibacterium sp. nov., isolated from a maize field.</title>
        <authorList>
            <person name="Lin S.-Y."/>
            <person name="Tsai C.-F."/>
            <person name="Young C.-C."/>
        </authorList>
    </citation>
    <scope>NUCLEOTIDE SEQUENCE [LARGE SCALE GENOMIC DNA]</scope>
    <source>
        <strain evidence="1 2">CC-CFT501</strain>
    </source>
</reference>
<organism evidence="1 2">
    <name type="scientific">Zeimonas arvi</name>
    <dbReference type="NCBI Taxonomy" id="2498847"/>
    <lineage>
        <taxon>Bacteria</taxon>
        <taxon>Pseudomonadati</taxon>
        <taxon>Pseudomonadota</taxon>
        <taxon>Betaproteobacteria</taxon>
        <taxon>Burkholderiales</taxon>
        <taxon>Burkholderiaceae</taxon>
        <taxon>Zeimonas</taxon>
    </lineage>
</organism>